<sequence>PDVEVVKSLKRHVQSADSGRKQLAEALAAYEGKGDSFADKRGAFFSAYVSTLDRSGQLYLLHVPPSYDPTKKHALQVRSAPYVRRYDTPRGLKESAGHLVLDLCGRGQNAIEGLGELDALEAIRDVRKHYNIDPDRIYITGESIGGGGAWRMVARYPNLFAAALIGKGWTWTSRLNLENVSNLPIWVYHGAKDRPVPVDESRMAVRFLSAMGSPIIYNEIPGGRGITSGTARSCVLASSGRFSAW</sequence>
<comment type="caution">
    <text evidence="3">The sequence shown here is derived from an EMBL/GenBank/DDBJ whole genome shotgun (WGS) entry which is preliminary data.</text>
</comment>
<dbReference type="PANTHER" id="PTHR43037">
    <property type="entry name" value="UNNAMED PRODUCT-RELATED"/>
    <property type="match status" value="1"/>
</dbReference>
<dbReference type="PANTHER" id="PTHR43037:SF1">
    <property type="entry name" value="BLL1128 PROTEIN"/>
    <property type="match status" value="1"/>
</dbReference>
<dbReference type="InterPro" id="IPR001375">
    <property type="entry name" value="Peptidase_S9_cat"/>
</dbReference>
<gene>
    <name evidence="3" type="ORF">LCGC14_2745160</name>
</gene>
<feature type="non-terminal residue" evidence="3">
    <location>
        <position position="1"/>
    </location>
</feature>
<name>A0A0F8Z3A2_9ZZZZ</name>
<dbReference type="EMBL" id="LAZR01050044">
    <property type="protein sequence ID" value="KKK88242.1"/>
    <property type="molecule type" value="Genomic_DNA"/>
</dbReference>
<dbReference type="GO" id="GO:0008236">
    <property type="term" value="F:serine-type peptidase activity"/>
    <property type="evidence" value="ECO:0007669"/>
    <property type="project" value="InterPro"/>
</dbReference>
<dbReference type="GO" id="GO:0006508">
    <property type="term" value="P:proteolysis"/>
    <property type="evidence" value="ECO:0007669"/>
    <property type="project" value="InterPro"/>
</dbReference>
<dbReference type="Gene3D" id="3.40.50.1820">
    <property type="entry name" value="alpha/beta hydrolase"/>
    <property type="match status" value="1"/>
</dbReference>
<dbReference type="SUPFAM" id="SSF53474">
    <property type="entry name" value="alpha/beta-Hydrolases"/>
    <property type="match status" value="1"/>
</dbReference>
<dbReference type="Pfam" id="PF00326">
    <property type="entry name" value="Peptidase_S9"/>
    <property type="match status" value="1"/>
</dbReference>
<protein>
    <recommendedName>
        <fullName evidence="2">Peptidase S9 prolyl oligopeptidase catalytic domain-containing protein</fullName>
    </recommendedName>
</protein>
<dbReference type="AlphaFoldDB" id="A0A0F8Z3A2"/>
<organism evidence="3">
    <name type="scientific">marine sediment metagenome</name>
    <dbReference type="NCBI Taxonomy" id="412755"/>
    <lineage>
        <taxon>unclassified sequences</taxon>
        <taxon>metagenomes</taxon>
        <taxon>ecological metagenomes</taxon>
    </lineage>
</organism>
<evidence type="ECO:0000313" key="3">
    <source>
        <dbReference type="EMBL" id="KKK88242.1"/>
    </source>
</evidence>
<dbReference type="InterPro" id="IPR029058">
    <property type="entry name" value="AB_hydrolase_fold"/>
</dbReference>
<reference evidence="3" key="1">
    <citation type="journal article" date="2015" name="Nature">
        <title>Complex archaea that bridge the gap between prokaryotes and eukaryotes.</title>
        <authorList>
            <person name="Spang A."/>
            <person name="Saw J.H."/>
            <person name="Jorgensen S.L."/>
            <person name="Zaremba-Niedzwiedzka K."/>
            <person name="Martijn J."/>
            <person name="Lind A.E."/>
            <person name="van Eijk R."/>
            <person name="Schleper C."/>
            <person name="Guy L."/>
            <person name="Ettema T.J."/>
        </authorList>
    </citation>
    <scope>NUCLEOTIDE SEQUENCE</scope>
</reference>
<keyword evidence="1" id="KW-0732">Signal</keyword>
<evidence type="ECO:0000259" key="2">
    <source>
        <dbReference type="Pfam" id="PF00326"/>
    </source>
</evidence>
<proteinExistence type="predicted"/>
<dbReference type="InterPro" id="IPR050955">
    <property type="entry name" value="Plant_Biomass_Hydrol_Est"/>
</dbReference>
<evidence type="ECO:0000256" key="1">
    <source>
        <dbReference type="ARBA" id="ARBA00022729"/>
    </source>
</evidence>
<accession>A0A0F8Z3A2</accession>
<feature type="domain" description="Peptidase S9 prolyl oligopeptidase catalytic" evidence="2">
    <location>
        <begin position="118"/>
        <end position="170"/>
    </location>
</feature>